<dbReference type="InterPro" id="IPR036061">
    <property type="entry name" value="CheW-like_dom_sf"/>
</dbReference>
<evidence type="ECO:0000259" key="1">
    <source>
        <dbReference type="Pfam" id="PF01584"/>
    </source>
</evidence>
<dbReference type="RefSeq" id="WP_320549683.1">
    <property type="nucleotide sequence ID" value="NZ_JAQLOK010000001.1"/>
</dbReference>
<sequence length="187" mass="20129">MSDAMQDVEQIVADYLAELLTPAPAPVAKPELKVVPIQSWRDATVASRQADPRYLLCRAGGVKLAVPMADVTHMVPMPPLSPPNVPNPICMGRWRHPGGEARVADMGAVLSPDMAGISVATLVILRDRAWAIACVIDDEPVELHADAIQWRQGATSRPWLAGMSKEPKCGVVDTAALISWLEQELGP</sequence>
<gene>
    <name evidence="2" type="ORF">P3W24_09390</name>
</gene>
<evidence type="ECO:0000313" key="3">
    <source>
        <dbReference type="Proteomes" id="UP001528850"/>
    </source>
</evidence>
<reference evidence="2 3" key="1">
    <citation type="journal article" date="2024" name="Curr. Microbiol.">
        <title>Luteibacter sahnii sp. nov., A Novel Yellow-Colored Xanthomonadin Pigment Producing Probiotic Bacterium from Healthy Rice Seed Microbiome.</title>
        <authorList>
            <person name="Jaiswal G."/>
            <person name="Rana R."/>
            <person name="Nayak P.K."/>
            <person name="Chouhan R."/>
            <person name="Gandhi S.G."/>
            <person name="Patel H.K."/>
            <person name="Patil P.B."/>
        </authorList>
    </citation>
    <scope>NUCLEOTIDE SEQUENCE [LARGE SCALE GENOMIC DNA]</scope>
    <source>
        <strain evidence="2 3">PPL201</strain>
    </source>
</reference>
<organism evidence="2 3">
    <name type="scientific">Luteibacter sahnii</name>
    <dbReference type="NCBI Taxonomy" id="3021977"/>
    <lineage>
        <taxon>Bacteria</taxon>
        <taxon>Pseudomonadati</taxon>
        <taxon>Pseudomonadota</taxon>
        <taxon>Gammaproteobacteria</taxon>
        <taxon>Lysobacterales</taxon>
        <taxon>Rhodanobacteraceae</taxon>
        <taxon>Luteibacter</taxon>
    </lineage>
</organism>
<feature type="domain" description="CheW-like" evidence="1">
    <location>
        <begin position="54"/>
        <end position="179"/>
    </location>
</feature>
<dbReference type="Proteomes" id="UP001528850">
    <property type="component" value="Unassembled WGS sequence"/>
</dbReference>
<proteinExistence type="predicted"/>
<evidence type="ECO:0000313" key="2">
    <source>
        <dbReference type="EMBL" id="MDF4025175.1"/>
    </source>
</evidence>
<dbReference type="InterPro" id="IPR002545">
    <property type="entry name" value="CheW-lke_dom"/>
</dbReference>
<name>A0ABT6BAM5_9GAMM</name>
<dbReference type="EMBL" id="JARJJS010000002">
    <property type="protein sequence ID" value="MDF4025175.1"/>
    <property type="molecule type" value="Genomic_DNA"/>
</dbReference>
<dbReference type="Pfam" id="PF01584">
    <property type="entry name" value="CheW"/>
    <property type="match status" value="1"/>
</dbReference>
<protein>
    <submittedName>
        <fullName evidence="2">Chemotaxis protein CheW</fullName>
    </submittedName>
</protein>
<comment type="caution">
    <text evidence="2">The sequence shown here is derived from an EMBL/GenBank/DDBJ whole genome shotgun (WGS) entry which is preliminary data.</text>
</comment>
<dbReference type="SUPFAM" id="SSF50341">
    <property type="entry name" value="CheW-like"/>
    <property type="match status" value="1"/>
</dbReference>
<accession>A0ABT6BAM5</accession>
<keyword evidence="3" id="KW-1185">Reference proteome</keyword>